<dbReference type="Pfam" id="PF13692">
    <property type="entry name" value="Glyco_trans_1_4"/>
    <property type="match status" value="1"/>
</dbReference>
<evidence type="ECO:0000313" key="3">
    <source>
        <dbReference type="EMBL" id="TIX51834.1"/>
    </source>
</evidence>
<name>A0A4T3F608_9SPHN</name>
<evidence type="ECO:0000256" key="1">
    <source>
        <dbReference type="SAM" id="Phobius"/>
    </source>
</evidence>
<proteinExistence type="predicted"/>
<sequence>MRVMLWGTYDTGKPRTRLMREALRRIDLQLTEIHTSVWQGVEDKSGLSGSGRLLGFALRWLLAYPGLVWRFLRAERTDVVVVGYLGLFDVLVIAPFARMRGIPVVWDAFLSLYDTYARDRGMAAERSLQARLLRRAEAAAARWADLVVLDTAAHADMFAELHNLPAKAMGNAFVGAEDSAFAALPAREQDGGQGLVKVLFYGQFIPLHGIDTIIEAALGERGRAFHWTIIGKGQEAPRIDALLATADAAHIERIAWVDYPALRQAMAEADIALGIFGTSEKAARVIPNKAFQALATGLPLVTRDSPAMRELAEGEARGLYLVPPADPDALLDALEAFAAERDSLPQSLHQDLKARFALPALTAQWRDLLERVT</sequence>
<dbReference type="GO" id="GO:0016757">
    <property type="term" value="F:glycosyltransferase activity"/>
    <property type="evidence" value="ECO:0007669"/>
    <property type="project" value="UniProtKB-ARBA"/>
</dbReference>
<keyword evidence="4" id="KW-1185">Reference proteome</keyword>
<dbReference type="Pfam" id="PF13579">
    <property type="entry name" value="Glyco_trans_4_4"/>
    <property type="match status" value="1"/>
</dbReference>
<organism evidence="3 4">
    <name type="scientific">Alteraurantiacibacter aquimixticola</name>
    <dbReference type="NCBI Taxonomy" id="2489173"/>
    <lineage>
        <taxon>Bacteria</taxon>
        <taxon>Pseudomonadati</taxon>
        <taxon>Pseudomonadota</taxon>
        <taxon>Alphaproteobacteria</taxon>
        <taxon>Sphingomonadales</taxon>
        <taxon>Erythrobacteraceae</taxon>
        <taxon>Alteraurantiacibacter</taxon>
    </lineage>
</organism>
<dbReference type="SUPFAM" id="SSF53756">
    <property type="entry name" value="UDP-Glycosyltransferase/glycogen phosphorylase"/>
    <property type="match status" value="1"/>
</dbReference>
<keyword evidence="1" id="KW-1133">Transmembrane helix</keyword>
<dbReference type="Gene3D" id="3.40.50.2000">
    <property type="entry name" value="Glycogen Phosphorylase B"/>
    <property type="match status" value="1"/>
</dbReference>
<feature type="domain" description="Glycosyltransferase subfamily 4-like N-terminal" evidence="2">
    <location>
        <begin position="58"/>
        <end position="166"/>
    </location>
</feature>
<protein>
    <submittedName>
        <fullName evidence="3">Glycosyltransferase</fullName>
    </submittedName>
</protein>
<feature type="transmembrane region" description="Helical" evidence="1">
    <location>
        <begin position="79"/>
        <end position="97"/>
    </location>
</feature>
<evidence type="ECO:0000259" key="2">
    <source>
        <dbReference type="Pfam" id="PF13579"/>
    </source>
</evidence>
<dbReference type="InterPro" id="IPR028098">
    <property type="entry name" value="Glyco_trans_4-like_N"/>
</dbReference>
<gene>
    <name evidence="3" type="ORF">E5222_05165</name>
</gene>
<reference evidence="3 4" key="1">
    <citation type="submission" date="2019-04" db="EMBL/GenBank/DDBJ databases">
        <title>Altererythrobacter aquimixticola sp. nov., isolated from sediment of junction between the ocean and a freshwater spring.</title>
        <authorList>
            <person name="Yoon J.-H."/>
        </authorList>
    </citation>
    <scope>NUCLEOTIDE SEQUENCE [LARGE SCALE GENOMIC DNA]</scope>
    <source>
        <strain evidence="3 4">SSKS-13</strain>
    </source>
</reference>
<dbReference type="Proteomes" id="UP000309389">
    <property type="component" value="Unassembled WGS sequence"/>
</dbReference>
<dbReference type="OrthoDB" id="9790710at2"/>
<keyword evidence="1" id="KW-0812">Transmembrane</keyword>
<comment type="caution">
    <text evidence="3">The sequence shown here is derived from an EMBL/GenBank/DDBJ whole genome shotgun (WGS) entry which is preliminary data.</text>
</comment>
<dbReference type="EMBL" id="SSHH01000001">
    <property type="protein sequence ID" value="TIX51834.1"/>
    <property type="molecule type" value="Genomic_DNA"/>
</dbReference>
<keyword evidence="1" id="KW-0472">Membrane</keyword>
<dbReference type="AlphaFoldDB" id="A0A4T3F608"/>
<keyword evidence="3" id="KW-0808">Transferase</keyword>
<accession>A0A4T3F608</accession>
<dbReference type="RefSeq" id="WP_136692623.1">
    <property type="nucleotide sequence ID" value="NZ_SSHH01000001.1"/>
</dbReference>
<dbReference type="PANTHER" id="PTHR12526">
    <property type="entry name" value="GLYCOSYLTRANSFERASE"/>
    <property type="match status" value="1"/>
</dbReference>
<evidence type="ECO:0000313" key="4">
    <source>
        <dbReference type="Proteomes" id="UP000309389"/>
    </source>
</evidence>